<dbReference type="PIRSF" id="PIRSF004954">
    <property type="entry name" value="Radical_SAM"/>
    <property type="match status" value="1"/>
</dbReference>
<evidence type="ECO:0000256" key="5">
    <source>
        <dbReference type="ARBA" id="ARBA00023004"/>
    </source>
</evidence>
<evidence type="ECO:0000256" key="1">
    <source>
        <dbReference type="ARBA" id="ARBA00001966"/>
    </source>
</evidence>
<evidence type="ECO:0000259" key="7">
    <source>
        <dbReference type="SMART" id="SM00729"/>
    </source>
</evidence>
<dbReference type="GO" id="GO:0003824">
    <property type="term" value="F:catalytic activity"/>
    <property type="evidence" value="ECO:0007669"/>
    <property type="project" value="InterPro"/>
</dbReference>
<dbReference type="PANTHER" id="PTHR11135">
    <property type="entry name" value="HISTONE ACETYLTRANSFERASE-RELATED"/>
    <property type="match status" value="1"/>
</dbReference>
<keyword evidence="2" id="KW-0004">4Fe-4S</keyword>
<dbReference type="AlphaFoldDB" id="A0A811T4Z3"/>
<dbReference type="InterPro" id="IPR006638">
    <property type="entry name" value="Elp3/MiaA/NifB-like_rSAM"/>
</dbReference>
<dbReference type="GO" id="GO:0005737">
    <property type="term" value="C:cytoplasm"/>
    <property type="evidence" value="ECO:0007669"/>
    <property type="project" value="TreeGrafter"/>
</dbReference>
<evidence type="ECO:0000256" key="6">
    <source>
        <dbReference type="ARBA" id="ARBA00023014"/>
    </source>
</evidence>
<accession>A0A811T4Z3</accession>
<dbReference type="SMART" id="SM00729">
    <property type="entry name" value="Elp3"/>
    <property type="match status" value="1"/>
</dbReference>
<evidence type="ECO:0000313" key="8">
    <source>
        <dbReference type="EMBL" id="CAD6490700.1"/>
    </source>
</evidence>
<dbReference type="GO" id="GO:0051539">
    <property type="term" value="F:4 iron, 4 sulfur cluster binding"/>
    <property type="evidence" value="ECO:0007669"/>
    <property type="project" value="UniProtKB-KW"/>
</dbReference>
<comment type="caution">
    <text evidence="8">The sequence shown here is derived from an EMBL/GenBank/DDBJ whole genome shotgun (WGS) entry which is preliminary data.</text>
</comment>
<dbReference type="Proteomes" id="UP000634805">
    <property type="component" value="Unassembled WGS sequence"/>
</dbReference>
<name>A0A811T4Z3_9EURY</name>
<organism evidence="8 9">
    <name type="scientific">Candidatus Argoarchaeum ethanivorans</name>
    <dbReference type="NCBI Taxonomy" id="2608793"/>
    <lineage>
        <taxon>Archaea</taxon>
        <taxon>Methanobacteriati</taxon>
        <taxon>Methanobacteriota</taxon>
        <taxon>Stenosarchaea group</taxon>
        <taxon>Methanomicrobia</taxon>
        <taxon>Methanosarcinales</taxon>
        <taxon>Methanosarcinales incertae sedis</taxon>
        <taxon>GOM Arc I cluster</taxon>
        <taxon>Candidatus Argoarchaeum</taxon>
    </lineage>
</organism>
<feature type="domain" description="Elp3/MiaA/NifB-like radical SAM core" evidence="7">
    <location>
        <begin position="43"/>
        <end position="272"/>
    </location>
</feature>
<dbReference type="GO" id="GO:0046872">
    <property type="term" value="F:metal ion binding"/>
    <property type="evidence" value="ECO:0007669"/>
    <property type="project" value="UniProtKB-KW"/>
</dbReference>
<evidence type="ECO:0000256" key="2">
    <source>
        <dbReference type="ARBA" id="ARBA00022485"/>
    </source>
</evidence>
<evidence type="ECO:0000313" key="9">
    <source>
        <dbReference type="Proteomes" id="UP000634805"/>
    </source>
</evidence>
<keyword evidence="6" id="KW-0411">Iron-sulfur</keyword>
<dbReference type="InterPro" id="IPR005909">
    <property type="entry name" value="RaSEA"/>
</dbReference>
<dbReference type="PANTHER" id="PTHR11135:SF0">
    <property type="entry name" value="ELONGATOR COMPLEX PROTEIN 3"/>
    <property type="match status" value="1"/>
</dbReference>
<dbReference type="EMBL" id="CAJHIS010000001">
    <property type="protein sequence ID" value="CAD6490700.1"/>
    <property type="molecule type" value="Genomic_DNA"/>
</dbReference>
<keyword evidence="4" id="KW-0479">Metal-binding</keyword>
<reference evidence="8" key="1">
    <citation type="submission" date="2020-10" db="EMBL/GenBank/DDBJ databases">
        <authorList>
            <person name="Hahn C.J."/>
            <person name="Laso-Perez R."/>
            <person name="Vulcano F."/>
            <person name="Vaziourakis K.-M."/>
            <person name="Stokke R."/>
            <person name="Steen I.H."/>
            <person name="Teske A."/>
            <person name="Boetius A."/>
            <person name="Liebeke M."/>
            <person name="Amann R."/>
            <person name="Knittel K."/>
        </authorList>
    </citation>
    <scope>NUCLEOTIDE SEQUENCE</scope>
    <source>
        <strain evidence="8">Gfbio:e3339647-f889-4370-9287-4fb5cb688e4c:AG392D22_GoMArc1</strain>
    </source>
</reference>
<proteinExistence type="predicted"/>
<dbReference type="NCBIfam" id="TIGR01210">
    <property type="entry name" value="archaeosine biosynthesis radical SAM protein RaSEA"/>
    <property type="match status" value="1"/>
</dbReference>
<sequence>MLDTINPTLAQLRAQVKRKEMPSTKPAACWSGKDLLMGKPIPSLTIILRTIGCRFAQHGGCTMCGYINDAAGVPPTEEELIAQFNFALTKAPDSDFIVKIFTSGSFFDTTEVPYNVQDYIFGCLEQNKHVKKVLVETRPVFVNDQDGKNLEHAKVHFNKPLEIAIGLETANDTIRSFCINKVFSFSEFKKACIIADNKNITVKAYLLLKPPFLSEGDAIRDVISSAKVAAEYAQTISINPCNIQKGTLVERLYHRREYRPPYLWSIIEVLKTAKRENPQTIIVSDPVAAGTRRGPYNCPKCNREAAQLINDFSLTQDTELFEKFECECRYLWEKVVQLEDYAYGSQL</sequence>
<keyword evidence="5" id="KW-0408">Iron</keyword>
<dbReference type="InterPro" id="IPR039661">
    <property type="entry name" value="ELP3"/>
</dbReference>
<dbReference type="GO" id="GO:0002926">
    <property type="term" value="P:tRNA wobble base 5-methoxycarbonylmethyl-2-thiouridinylation"/>
    <property type="evidence" value="ECO:0007669"/>
    <property type="project" value="TreeGrafter"/>
</dbReference>
<keyword evidence="3" id="KW-0949">S-adenosyl-L-methionine</keyword>
<evidence type="ECO:0000256" key="4">
    <source>
        <dbReference type="ARBA" id="ARBA00022723"/>
    </source>
</evidence>
<evidence type="ECO:0000256" key="3">
    <source>
        <dbReference type="ARBA" id="ARBA00022691"/>
    </source>
</evidence>
<gene>
    <name evidence="8" type="ORF">EMLJLAPB_00003</name>
</gene>
<comment type="cofactor">
    <cofactor evidence="1">
        <name>[4Fe-4S] cluster</name>
        <dbReference type="ChEBI" id="CHEBI:49883"/>
    </cofactor>
</comment>
<protein>
    <recommendedName>
        <fullName evidence="7">Elp3/MiaA/NifB-like radical SAM core domain-containing protein</fullName>
    </recommendedName>
</protein>